<accession>A0A2N5W9S3</accession>
<dbReference type="Pfam" id="PF14253">
    <property type="entry name" value="AbiH"/>
    <property type="match status" value="2"/>
</dbReference>
<organism evidence="1 2">
    <name type="scientific">Lactococcus lactis subsp. lactis</name>
    <name type="common">Streptococcus lactis</name>
    <dbReference type="NCBI Taxonomy" id="1360"/>
    <lineage>
        <taxon>Bacteria</taxon>
        <taxon>Bacillati</taxon>
        <taxon>Bacillota</taxon>
        <taxon>Bacilli</taxon>
        <taxon>Lactobacillales</taxon>
        <taxon>Streptococcaceae</taxon>
        <taxon>Lactococcus</taxon>
    </lineage>
</organism>
<evidence type="ECO:0000313" key="1">
    <source>
        <dbReference type="EMBL" id="PLW58986.1"/>
    </source>
</evidence>
<gene>
    <name evidence="1" type="ORF">CYU10_002384</name>
</gene>
<dbReference type="RefSeq" id="WP_095587004.1">
    <property type="nucleotide sequence ID" value="NZ_PKRZ01000002.1"/>
</dbReference>
<dbReference type="EMBL" id="PKRZ01000002">
    <property type="protein sequence ID" value="PLW58986.1"/>
    <property type="molecule type" value="Genomic_DNA"/>
</dbReference>
<sequence length="416" mass="48461">MSFGNVKQSLKQLIVLGNGFDLACGLKSTYSDFFDYIYGQKIVNDTSPNNFWYEIFKNYKQNSIENWADIEEQILVQLKNIASLYNNGLLIEGKGNSETSSLLHKGYNINNNHYLTAESLLLNCYKVKSEKESQNILKNQLSILEKDFLEYLKIQINETIYPNLFHNYYLKTLIMLCYIQCLNTKKYNKSNLIFEIQSASMYSRTLQKDKFKSEINNIQSEVNNNETICLSFNYTKVMKNLNIRNIHGDLDNGNIIFGIDYDKLNKNFEINEGNSNNNRTGNDEYKFKNAPIEFSKSYRVLENGLTSTFDISSDIDIIKIYGHGLGKADYSYYQSIFDSVDLYHGKTKVMFFWSDYKDKEKEQIHKDFVKGVTNLIEEYGTTFSNKDHGRNLFTKLLLENRLTIEEIPVNELFLNV</sequence>
<proteinExistence type="predicted"/>
<protein>
    <submittedName>
        <fullName evidence="1">Uncharacterized protein</fullName>
    </submittedName>
</protein>
<dbReference type="InterPro" id="IPR025935">
    <property type="entry name" value="AbiH"/>
</dbReference>
<name>A0A2N5W9S3_LACLL</name>
<comment type="caution">
    <text evidence="1">The sequence shown here is derived from an EMBL/GenBank/DDBJ whole genome shotgun (WGS) entry which is preliminary data.</text>
</comment>
<dbReference type="Proteomes" id="UP000234865">
    <property type="component" value="Unassembled WGS sequence"/>
</dbReference>
<reference evidence="2" key="1">
    <citation type="submission" date="2016-08" db="EMBL/GenBank/DDBJ databases">
        <title>Comparative genomics of Lactococcus lactis strain WFLU12 isolated from the gastrointestinal tract of wild olive flounder (Paralichythys olivaceus).</title>
        <authorList>
            <person name="Nguyen T.L."/>
            <person name="Kim D.-H."/>
        </authorList>
    </citation>
    <scope>NUCLEOTIDE SEQUENCE [LARGE SCALE GENOMIC DNA]</scope>
    <source>
        <strain evidence="2">WFLU12</strain>
    </source>
</reference>
<dbReference type="AlphaFoldDB" id="A0A2N5W9S3"/>
<evidence type="ECO:0000313" key="2">
    <source>
        <dbReference type="Proteomes" id="UP000234865"/>
    </source>
</evidence>